<dbReference type="Gene3D" id="3.40.50.150">
    <property type="entry name" value="Vaccinia Virus protein VP39"/>
    <property type="match status" value="1"/>
</dbReference>
<sequence>MTSTTVTEASAADLKVVAQFVESRSAILCPEDKYYLFEARLRPVLRKHDLPGLTELAAALRKGPPPALAEAVIEAMTTNETSWFRDVHPFDAIRTGILPELIAARQSTRRLAVWSAACSTGQELYSLAMMLDLQFPEVAGWDVALHGTDINLEVLAQAKAARYSALEVNRGLPAQYLARYFEREGASYVLAERVRSRATFTQLNFVGPWPVLPRFDLVLCRNVLIYFDIEVRARIVRKIRDTLAPGGYLVLGSSETSVGDVDGFTRVVFGRTTVYRKEAR</sequence>
<dbReference type="SUPFAM" id="SSF53335">
    <property type="entry name" value="S-adenosyl-L-methionine-dependent methyltransferases"/>
    <property type="match status" value="1"/>
</dbReference>
<dbReference type="InterPro" id="IPR036804">
    <property type="entry name" value="CheR_N_sf"/>
</dbReference>
<accession>A0ABN1GDT1</accession>
<protein>
    <recommendedName>
        <fullName evidence="2">protein-glutamate O-methyltransferase</fullName>
        <ecNumber evidence="2">2.1.1.80</ecNumber>
    </recommendedName>
</protein>
<comment type="catalytic activity">
    <reaction evidence="1">
        <text>L-glutamyl-[protein] + S-adenosyl-L-methionine = [protein]-L-glutamate 5-O-methyl ester + S-adenosyl-L-homocysteine</text>
        <dbReference type="Rhea" id="RHEA:24452"/>
        <dbReference type="Rhea" id="RHEA-COMP:10208"/>
        <dbReference type="Rhea" id="RHEA-COMP:10311"/>
        <dbReference type="ChEBI" id="CHEBI:29973"/>
        <dbReference type="ChEBI" id="CHEBI:57856"/>
        <dbReference type="ChEBI" id="CHEBI:59789"/>
        <dbReference type="ChEBI" id="CHEBI:82795"/>
        <dbReference type="EC" id="2.1.1.80"/>
    </reaction>
</comment>
<dbReference type="PRINTS" id="PR00996">
    <property type="entry name" value="CHERMTFRASE"/>
</dbReference>
<evidence type="ECO:0000256" key="4">
    <source>
        <dbReference type="ARBA" id="ARBA00022679"/>
    </source>
</evidence>
<evidence type="ECO:0000313" key="8">
    <source>
        <dbReference type="Proteomes" id="UP001500957"/>
    </source>
</evidence>
<name>A0ABN1GDT1_9ACTN</name>
<dbReference type="InterPro" id="IPR022641">
    <property type="entry name" value="CheR_N"/>
</dbReference>
<feature type="domain" description="CheR-type methyltransferase" evidence="6">
    <location>
        <begin position="2"/>
        <end position="280"/>
    </location>
</feature>
<dbReference type="InterPro" id="IPR022642">
    <property type="entry name" value="CheR_C"/>
</dbReference>
<evidence type="ECO:0000313" key="7">
    <source>
        <dbReference type="EMBL" id="GAA0609382.1"/>
    </source>
</evidence>
<keyword evidence="4" id="KW-0808">Transferase</keyword>
<dbReference type="Proteomes" id="UP001500957">
    <property type="component" value="Unassembled WGS sequence"/>
</dbReference>
<evidence type="ECO:0000256" key="3">
    <source>
        <dbReference type="ARBA" id="ARBA00022603"/>
    </source>
</evidence>
<dbReference type="InterPro" id="IPR050903">
    <property type="entry name" value="Bact_Chemotaxis_MeTrfase"/>
</dbReference>
<dbReference type="EC" id="2.1.1.80" evidence="2"/>
<dbReference type="RefSeq" id="WP_344602116.1">
    <property type="nucleotide sequence ID" value="NZ_BAAAHE010000007.1"/>
</dbReference>
<dbReference type="InterPro" id="IPR000780">
    <property type="entry name" value="CheR_MeTrfase"/>
</dbReference>
<gene>
    <name evidence="7" type="ORF">GCM10009547_09330</name>
</gene>
<dbReference type="Pfam" id="PF03705">
    <property type="entry name" value="CheR_N"/>
    <property type="match status" value="1"/>
</dbReference>
<dbReference type="SUPFAM" id="SSF47757">
    <property type="entry name" value="Chemotaxis receptor methyltransferase CheR, N-terminal domain"/>
    <property type="match status" value="1"/>
</dbReference>
<proteinExistence type="predicted"/>
<dbReference type="EMBL" id="BAAAHE010000007">
    <property type="protein sequence ID" value="GAA0609382.1"/>
    <property type="molecule type" value="Genomic_DNA"/>
</dbReference>
<organism evidence="7 8">
    <name type="scientific">Sporichthya brevicatena</name>
    <dbReference type="NCBI Taxonomy" id="171442"/>
    <lineage>
        <taxon>Bacteria</taxon>
        <taxon>Bacillati</taxon>
        <taxon>Actinomycetota</taxon>
        <taxon>Actinomycetes</taxon>
        <taxon>Sporichthyales</taxon>
        <taxon>Sporichthyaceae</taxon>
        <taxon>Sporichthya</taxon>
    </lineage>
</organism>
<evidence type="ECO:0000256" key="5">
    <source>
        <dbReference type="ARBA" id="ARBA00022691"/>
    </source>
</evidence>
<evidence type="ECO:0000259" key="6">
    <source>
        <dbReference type="PROSITE" id="PS50123"/>
    </source>
</evidence>
<evidence type="ECO:0000256" key="1">
    <source>
        <dbReference type="ARBA" id="ARBA00001541"/>
    </source>
</evidence>
<keyword evidence="3" id="KW-0489">Methyltransferase</keyword>
<dbReference type="Gene3D" id="1.10.155.10">
    <property type="entry name" value="Chemotaxis receptor methyltransferase CheR, N-terminal domain"/>
    <property type="match status" value="1"/>
</dbReference>
<evidence type="ECO:0000256" key="2">
    <source>
        <dbReference type="ARBA" id="ARBA00012534"/>
    </source>
</evidence>
<comment type="caution">
    <text evidence="7">The sequence shown here is derived from an EMBL/GenBank/DDBJ whole genome shotgun (WGS) entry which is preliminary data.</text>
</comment>
<reference evidence="7 8" key="1">
    <citation type="journal article" date="2019" name="Int. J. Syst. Evol. Microbiol.">
        <title>The Global Catalogue of Microorganisms (GCM) 10K type strain sequencing project: providing services to taxonomists for standard genome sequencing and annotation.</title>
        <authorList>
            <consortium name="The Broad Institute Genomics Platform"/>
            <consortium name="The Broad Institute Genome Sequencing Center for Infectious Disease"/>
            <person name="Wu L."/>
            <person name="Ma J."/>
        </authorList>
    </citation>
    <scope>NUCLEOTIDE SEQUENCE [LARGE SCALE GENOMIC DNA]</scope>
    <source>
        <strain evidence="7 8">JCM 10671</strain>
    </source>
</reference>
<keyword evidence="5" id="KW-0949">S-adenosyl-L-methionine</keyword>
<dbReference type="PROSITE" id="PS50123">
    <property type="entry name" value="CHER"/>
    <property type="match status" value="1"/>
</dbReference>
<keyword evidence="8" id="KW-1185">Reference proteome</keyword>
<dbReference type="PANTHER" id="PTHR24422">
    <property type="entry name" value="CHEMOTAXIS PROTEIN METHYLTRANSFERASE"/>
    <property type="match status" value="1"/>
</dbReference>
<dbReference type="InterPro" id="IPR029063">
    <property type="entry name" value="SAM-dependent_MTases_sf"/>
</dbReference>
<dbReference type="SMART" id="SM00138">
    <property type="entry name" value="MeTrc"/>
    <property type="match status" value="1"/>
</dbReference>
<dbReference type="Pfam" id="PF01739">
    <property type="entry name" value="CheR"/>
    <property type="match status" value="1"/>
</dbReference>
<dbReference type="PANTHER" id="PTHR24422:SF21">
    <property type="entry name" value="CHEMOTAXIS PROTEIN METHYLTRANSFERASE 1"/>
    <property type="match status" value="1"/>
</dbReference>
<dbReference type="CDD" id="cd02440">
    <property type="entry name" value="AdoMet_MTases"/>
    <property type="match status" value="1"/>
</dbReference>